<feature type="region of interest" description="Disordered" evidence="1">
    <location>
        <begin position="11"/>
        <end position="36"/>
    </location>
</feature>
<dbReference type="EMBL" id="MT701596">
    <property type="protein sequence ID" value="QPB09787.1"/>
    <property type="molecule type" value="Genomic_DNA"/>
</dbReference>
<sequence>MSYCLNCKNEHPEETTEEHVPPCSRCDSDGHSTCQH</sequence>
<organism evidence="2 3">
    <name type="scientific">Streptomyces phage Shady</name>
    <dbReference type="NCBI Taxonomy" id="2767585"/>
    <lineage>
        <taxon>Viruses</taxon>
        <taxon>Duplodnaviria</taxon>
        <taxon>Heunggongvirae</taxon>
        <taxon>Uroviricota</taxon>
        <taxon>Caudoviricetes</taxon>
        <taxon>Colingsworthviridae</taxon>
        <taxon>Shadyvirus</taxon>
        <taxon>Shadyvirus shady</taxon>
    </lineage>
</organism>
<evidence type="ECO:0000313" key="3">
    <source>
        <dbReference type="Proteomes" id="UP000663311"/>
    </source>
</evidence>
<accession>A0A873WE80</accession>
<gene>
    <name evidence="2" type="ORF">CPT_Shady_026</name>
</gene>
<reference evidence="2" key="1">
    <citation type="submission" date="2020-07" db="EMBL/GenBank/DDBJ databases">
        <title>Complete genome sequence of Streptomyces phage Shady.</title>
        <authorList>
            <person name="Ortega C.A."/>
            <person name="Hernandez I."/>
            <person name="Guadalupe Vizoso-Pinto M."/>
            <person name="Clark J.D."/>
            <person name="Liu M."/>
            <person name="Burrowes B.H."/>
        </authorList>
    </citation>
    <scope>NUCLEOTIDE SEQUENCE</scope>
</reference>
<evidence type="ECO:0000313" key="2">
    <source>
        <dbReference type="EMBL" id="QPB09787.1"/>
    </source>
</evidence>
<proteinExistence type="predicted"/>
<evidence type="ECO:0000256" key="1">
    <source>
        <dbReference type="SAM" id="MobiDB-lite"/>
    </source>
</evidence>
<name>A0A873WE80_9CAUD</name>
<dbReference type="Proteomes" id="UP000663311">
    <property type="component" value="Segment"/>
</dbReference>
<protein>
    <submittedName>
        <fullName evidence="2">Uncharacterized protein</fullName>
    </submittedName>
</protein>
<keyword evidence="3" id="KW-1185">Reference proteome</keyword>
<feature type="compositionally biased region" description="Basic and acidic residues" evidence="1">
    <location>
        <begin position="11"/>
        <end position="30"/>
    </location>
</feature>